<dbReference type="AlphaFoldDB" id="A0A517SA76"/>
<dbReference type="KEGG" id="ccos:Pan44_10420"/>
<dbReference type="InParanoid" id="A0A517SA76"/>
<keyword evidence="2" id="KW-1185">Reference proteome</keyword>
<sequence>MRTNGKKPRWMMSKTSARILSAVGYTMVCLSAIALLMGPRETVDDLPIPSAMRPYDVPLGVDVASDDQPTEHMVVPVEIVDLSAEMTEPVADEQSVEMKVTEISSGPAWLQDDAIEKWIEESAPKVKSLESACGDKSIAAFDEIQARFAEWKSQISAYVREVLSLESKFQLASGLVQWNEDHRRHQMSALERHLVTLSEIDSLIAEMESRITQDHLDCDDAAFVAARVDVPAESTRPLALEIEREAIASCFERILNAAESVSKVDAGVAIGTEIVSDQVADSIAHSLMDALGIERTFLNTVIAEDLVQNLTDPLAQSVSQAMVDTTNEMTVLVQQELFNIERILMVGTDGNGGVINQVSTFDEQRREHRLRRLFDAYTAKGAY</sequence>
<name>A0A517SA76_9PLAN</name>
<proteinExistence type="predicted"/>
<gene>
    <name evidence="1" type="ORF">Pan44_10420</name>
</gene>
<evidence type="ECO:0000313" key="2">
    <source>
        <dbReference type="Proteomes" id="UP000315700"/>
    </source>
</evidence>
<accession>A0A517SA76</accession>
<protein>
    <submittedName>
        <fullName evidence="1">Uncharacterized protein</fullName>
    </submittedName>
</protein>
<dbReference type="EMBL" id="CP036271">
    <property type="protein sequence ID" value="QDT53027.1"/>
    <property type="molecule type" value="Genomic_DNA"/>
</dbReference>
<organism evidence="1 2">
    <name type="scientific">Caulifigura coniformis</name>
    <dbReference type="NCBI Taxonomy" id="2527983"/>
    <lineage>
        <taxon>Bacteria</taxon>
        <taxon>Pseudomonadati</taxon>
        <taxon>Planctomycetota</taxon>
        <taxon>Planctomycetia</taxon>
        <taxon>Planctomycetales</taxon>
        <taxon>Planctomycetaceae</taxon>
        <taxon>Caulifigura</taxon>
    </lineage>
</organism>
<reference evidence="1 2" key="1">
    <citation type="submission" date="2019-02" db="EMBL/GenBank/DDBJ databases">
        <title>Deep-cultivation of Planctomycetes and their phenomic and genomic characterization uncovers novel biology.</title>
        <authorList>
            <person name="Wiegand S."/>
            <person name="Jogler M."/>
            <person name="Boedeker C."/>
            <person name="Pinto D."/>
            <person name="Vollmers J."/>
            <person name="Rivas-Marin E."/>
            <person name="Kohn T."/>
            <person name="Peeters S.H."/>
            <person name="Heuer A."/>
            <person name="Rast P."/>
            <person name="Oberbeckmann S."/>
            <person name="Bunk B."/>
            <person name="Jeske O."/>
            <person name="Meyerdierks A."/>
            <person name="Storesund J.E."/>
            <person name="Kallscheuer N."/>
            <person name="Luecker S."/>
            <person name="Lage O.M."/>
            <person name="Pohl T."/>
            <person name="Merkel B.J."/>
            <person name="Hornburger P."/>
            <person name="Mueller R.-W."/>
            <person name="Bruemmer F."/>
            <person name="Labrenz M."/>
            <person name="Spormann A.M."/>
            <person name="Op den Camp H."/>
            <person name="Overmann J."/>
            <person name="Amann R."/>
            <person name="Jetten M.S.M."/>
            <person name="Mascher T."/>
            <person name="Medema M.H."/>
            <person name="Devos D.P."/>
            <person name="Kaster A.-K."/>
            <person name="Ovreas L."/>
            <person name="Rohde M."/>
            <person name="Galperin M.Y."/>
            <person name="Jogler C."/>
        </authorList>
    </citation>
    <scope>NUCLEOTIDE SEQUENCE [LARGE SCALE GENOMIC DNA]</scope>
    <source>
        <strain evidence="1 2">Pan44</strain>
    </source>
</reference>
<dbReference type="Proteomes" id="UP000315700">
    <property type="component" value="Chromosome"/>
</dbReference>
<evidence type="ECO:0000313" key="1">
    <source>
        <dbReference type="EMBL" id="QDT53027.1"/>
    </source>
</evidence>